<dbReference type="AlphaFoldDB" id="A0A0D6EF91"/>
<reference evidence="3" key="1">
    <citation type="submission" date="2015-02" db="EMBL/GenBank/DDBJ databases">
        <authorList>
            <person name="Gon?alves P."/>
        </authorList>
    </citation>
    <scope>NUCLEOTIDE SEQUENCE [LARGE SCALE GENOMIC DNA]</scope>
</reference>
<proteinExistence type="predicted"/>
<organism evidence="2 3">
    <name type="scientific">Sporidiobolus salmonicolor</name>
    <name type="common">Yeast-like fungus</name>
    <name type="synonym">Sporobolomyces salmonicolor</name>
    <dbReference type="NCBI Taxonomy" id="5005"/>
    <lineage>
        <taxon>Eukaryota</taxon>
        <taxon>Fungi</taxon>
        <taxon>Dikarya</taxon>
        <taxon>Basidiomycota</taxon>
        <taxon>Pucciniomycotina</taxon>
        <taxon>Microbotryomycetes</taxon>
        <taxon>Sporidiobolales</taxon>
        <taxon>Sporidiobolaceae</taxon>
        <taxon>Sporobolomyces</taxon>
    </lineage>
</organism>
<evidence type="ECO:0000256" key="1">
    <source>
        <dbReference type="SAM" id="SignalP"/>
    </source>
</evidence>
<dbReference type="OrthoDB" id="2526545at2759"/>
<feature type="signal peptide" evidence="1">
    <location>
        <begin position="1"/>
        <end position="22"/>
    </location>
</feature>
<accession>A0A0D6EF91</accession>
<keyword evidence="3" id="KW-1185">Reference proteome</keyword>
<dbReference type="Proteomes" id="UP000243876">
    <property type="component" value="Unassembled WGS sequence"/>
</dbReference>
<sequence length="150" mass="16550">MRSHLLISLTFSLLLTLAAARAAPLDDSLNRRDPSPQRAGERVGIAFGRPDALLLITLERTVTNAAKDKILDVLLRSGAIVKQVYDYRVRARPPSFTFDLPHFTPVSQVFKGVLFTIPSSSDKGLTSWQSALGKQEGVKYVEEDSVVKIQ</sequence>
<keyword evidence="1" id="KW-0732">Signal</keyword>
<evidence type="ECO:0000313" key="2">
    <source>
        <dbReference type="EMBL" id="CEQ38576.1"/>
    </source>
</evidence>
<dbReference type="EMBL" id="CENE01000001">
    <property type="protein sequence ID" value="CEQ38576.1"/>
    <property type="molecule type" value="Genomic_DNA"/>
</dbReference>
<protein>
    <submittedName>
        <fullName evidence="2">SPOSA6832_00023-mRNA-1:cds</fullName>
    </submittedName>
</protein>
<gene>
    <name evidence="2" type="primary">SPOSA6832_00023</name>
</gene>
<evidence type="ECO:0000313" key="3">
    <source>
        <dbReference type="Proteomes" id="UP000243876"/>
    </source>
</evidence>
<name>A0A0D6EF91_SPOSA</name>
<feature type="chain" id="PRO_5002303203" evidence="1">
    <location>
        <begin position="23"/>
        <end position="150"/>
    </location>
</feature>